<dbReference type="AlphaFoldDB" id="A0A812RSL7"/>
<keyword evidence="4" id="KW-1185">Reference proteome</keyword>
<proteinExistence type="predicted"/>
<name>A0A812RSL7_9DINO</name>
<feature type="signal peptide" evidence="2">
    <location>
        <begin position="1"/>
        <end position="17"/>
    </location>
</feature>
<evidence type="ECO:0000256" key="2">
    <source>
        <dbReference type="SAM" id="SignalP"/>
    </source>
</evidence>
<evidence type="ECO:0008006" key="5">
    <source>
        <dbReference type="Google" id="ProtNLM"/>
    </source>
</evidence>
<dbReference type="Gene3D" id="2.60.120.620">
    <property type="entry name" value="q2cbj1_9rhob like domain"/>
    <property type="match status" value="1"/>
</dbReference>
<feature type="region of interest" description="Disordered" evidence="1">
    <location>
        <begin position="191"/>
        <end position="224"/>
    </location>
</feature>
<protein>
    <recommendedName>
        <fullName evidence="5">Fe2OG dioxygenase domain-containing protein</fullName>
    </recommendedName>
</protein>
<reference evidence="3" key="1">
    <citation type="submission" date="2021-02" db="EMBL/GenBank/DDBJ databases">
        <authorList>
            <person name="Dougan E. K."/>
            <person name="Rhodes N."/>
            <person name="Thang M."/>
            <person name="Chan C."/>
        </authorList>
    </citation>
    <scope>NUCLEOTIDE SEQUENCE</scope>
</reference>
<dbReference type="Proteomes" id="UP000604046">
    <property type="component" value="Unassembled WGS sequence"/>
</dbReference>
<evidence type="ECO:0000256" key="1">
    <source>
        <dbReference type="SAM" id="MobiDB-lite"/>
    </source>
</evidence>
<feature type="region of interest" description="Disordered" evidence="1">
    <location>
        <begin position="57"/>
        <end position="77"/>
    </location>
</feature>
<feature type="chain" id="PRO_5032873134" description="Fe2OG dioxygenase domain-containing protein" evidence="2">
    <location>
        <begin position="18"/>
        <end position="691"/>
    </location>
</feature>
<feature type="compositionally biased region" description="Low complexity" evidence="1">
    <location>
        <begin position="191"/>
        <end position="202"/>
    </location>
</feature>
<feature type="compositionally biased region" description="Low complexity" evidence="1">
    <location>
        <begin position="66"/>
        <end position="77"/>
    </location>
</feature>
<keyword evidence="2" id="KW-0732">Signal</keyword>
<dbReference type="Pfam" id="PF13759">
    <property type="entry name" value="2OG-FeII_Oxy_5"/>
    <property type="match status" value="1"/>
</dbReference>
<sequence length="691" mass="74866">MWLSWLLFFTMLSSVVAQEVPKHPPSYLAAAVSAAADEHAASARVLALDPVPVAGFSDDAAKPQRARPTPAATPSLPDTLPLPAVEASAAIAAAATAASAFADTVALDEHGIQGRAAQVPAPSAVQAVPSGCWQEGYTAEICCRDPPVANCWDAFFTRQRCCPDPRPTEPELSAEVAAVVAAAAARNANSASASSASSASNAKQSGREASWEAGGPASEAAGQQAFLRQEAQRRWPAYFSRAHETLNAAQGSYTAQPDPVQLYHLLYETINQVVGGLSLAADASRNSELKEAFLNAAILLARLAHASHGTPLEHEDFASQASAAAGLACRDKGKETHETHCNLAESLRRLEVSPDGMDWVQDALQQLNKSKGNSMENLQRFQRTWLTYSQDPAKALWRPAGPDGHQGGRTNTYNPLEVGQLQQSVRGSGSIWQLFPTYIMAREIGHAFTSSREADNCVACHQLTTIVLQKYQQFRGKGFAKNSRQDDVNNAFFNWQLTHDAEQEEDGPDVWPELYRDSRDFQELKRLVKLSSLEYLQQIHSATLSEADLAQLELSIWASVTPPNEDTTTKTSMGLAFHDHPLALLSGVFYADAGGDLVADRTPTVFADPRGTTPFRYTRMRSEEGEVTLEPTAPFHRLAYAHPRSGLSLVFPSWLVHGVAPHRGPKDRVVFAYNLHTLPGTTLASWAKTTL</sequence>
<evidence type="ECO:0000313" key="4">
    <source>
        <dbReference type="Proteomes" id="UP000604046"/>
    </source>
</evidence>
<gene>
    <name evidence="3" type="ORF">SNAT2548_LOCUS24688</name>
</gene>
<dbReference type="InterPro" id="IPR012668">
    <property type="entry name" value="CHP02466"/>
</dbReference>
<evidence type="ECO:0000313" key="3">
    <source>
        <dbReference type="EMBL" id="CAE7451125.1"/>
    </source>
</evidence>
<dbReference type="EMBL" id="CAJNDS010002367">
    <property type="protein sequence ID" value="CAE7451125.1"/>
    <property type="molecule type" value="Genomic_DNA"/>
</dbReference>
<dbReference type="OrthoDB" id="429380at2759"/>
<comment type="caution">
    <text evidence="3">The sequence shown here is derived from an EMBL/GenBank/DDBJ whole genome shotgun (WGS) entry which is preliminary data.</text>
</comment>
<accession>A0A812RSL7</accession>
<organism evidence="3 4">
    <name type="scientific">Symbiodinium natans</name>
    <dbReference type="NCBI Taxonomy" id="878477"/>
    <lineage>
        <taxon>Eukaryota</taxon>
        <taxon>Sar</taxon>
        <taxon>Alveolata</taxon>
        <taxon>Dinophyceae</taxon>
        <taxon>Suessiales</taxon>
        <taxon>Symbiodiniaceae</taxon>
        <taxon>Symbiodinium</taxon>
    </lineage>
</organism>